<feature type="compositionally biased region" description="Basic and acidic residues" evidence="8">
    <location>
        <begin position="1"/>
        <end position="13"/>
    </location>
</feature>
<dbReference type="Proteomes" id="UP000694401">
    <property type="component" value="Unassembled WGS sequence"/>
</dbReference>
<comment type="subunit">
    <text evidence="5">Interacts with VCP through the PUB domain (via C-terminus) and VIM motif (via N-terminus); the interaction is direct. Forms a ternary complex with CAV1 and VCP. Interacts with SYVN1. Interacts with HERPUD1. Interacts with VCPKMT. May interact with DERL1. Interacts with PLAA, VCP and YOD1; may form a complex involved in macroautophagy. Interacts with LMAN1.</text>
</comment>
<evidence type="ECO:0000256" key="2">
    <source>
        <dbReference type="ARBA" id="ARBA00022786"/>
    </source>
</evidence>
<comment type="function">
    <text evidence="4">May negatively regulate the ATPase activity of VCP, an ATP-driven segregase that associates with different cofactors to control a wide variety of cellular processes. As a cofactor of VCP, it may play a role in the transport of CAV1 to lysosomes for degradation. It may also play a role in endoplasmic reticulum-associated degradation (ERAD) of misfolded proteins. Together with VCP and other cofactors, it may play a role in macroautophagy, regulating for instance the clearance of damaged lysosomes.</text>
</comment>
<dbReference type="PANTHER" id="PTHR23153">
    <property type="entry name" value="UBX-RELATED"/>
    <property type="match status" value="1"/>
</dbReference>
<evidence type="ECO:0000256" key="8">
    <source>
        <dbReference type="SAM" id="MobiDB-lite"/>
    </source>
</evidence>
<dbReference type="InterPro" id="IPR029071">
    <property type="entry name" value="Ubiquitin-like_domsf"/>
</dbReference>
<evidence type="ECO:0000256" key="7">
    <source>
        <dbReference type="ARBA" id="ARBA00075815"/>
    </source>
</evidence>
<keyword evidence="11" id="KW-1185">Reference proteome</keyword>
<dbReference type="Gene3D" id="1.20.58.2190">
    <property type="match status" value="1"/>
</dbReference>
<evidence type="ECO:0000313" key="11">
    <source>
        <dbReference type="Proteomes" id="UP000694401"/>
    </source>
</evidence>
<dbReference type="FunFam" id="3.10.20.90:FF:000185">
    <property type="entry name" value="UBX domain-containing protein 6"/>
    <property type="match status" value="1"/>
</dbReference>
<keyword evidence="3" id="KW-0472">Membrane</keyword>
<dbReference type="PROSITE" id="PS50033">
    <property type="entry name" value="UBX"/>
    <property type="match status" value="1"/>
</dbReference>
<dbReference type="GO" id="GO:0005737">
    <property type="term" value="C:cytoplasm"/>
    <property type="evidence" value="ECO:0007669"/>
    <property type="project" value="TreeGrafter"/>
</dbReference>
<evidence type="ECO:0000256" key="3">
    <source>
        <dbReference type="ARBA" id="ARBA00023136"/>
    </source>
</evidence>
<protein>
    <recommendedName>
        <fullName evidence="6">UBX domain-containing protein 6</fullName>
    </recommendedName>
    <alternativeName>
        <fullName evidence="7">UBX domain-containing protein 1</fullName>
    </alternativeName>
</protein>
<accession>A0A8D2PS58</accession>
<dbReference type="Pfam" id="PF09409">
    <property type="entry name" value="PUB"/>
    <property type="match status" value="1"/>
</dbReference>
<dbReference type="InterPro" id="IPR018997">
    <property type="entry name" value="PUB_domain"/>
</dbReference>
<reference evidence="10" key="1">
    <citation type="submission" date="2025-08" db="UniProtKB">
        <authorList>
            <consortium name="Ensembl"/>
        </authorList>
    </citation>
    <scope>IDENTIFICATION</scope>
</reference>
<dbReference type="InterPro" id="IPR042774">
    <property type="entry name" value="UBXN6_PUB"/>
</dbReference>
<evidence type="ECO:0000259" key="9">
    <source>
        <dbReference type="PROSITE" id="PS50033"/>
    </source>
</evidence>
<sequence length="416" mass="47485">MAEAAAGEKRLPMEEEEQEQQEEEGAAAPSVSGVYFTCPLTGAVVRKDQREKQLREAIQAYFSVDPVAASIMEIQTFNKDREKVRACVETMAKYLDNIYLHPEEEKYRKIKLQNKVFQERISCLEGTHKFFQAVGFETKTLPVPGQETTEDFYVLKEEMLGRLEELKEHKEQLLGSEPLRAQLHRQLTVFRPSPAAARFELPQDFFSLTAEELRREQRLRTEAVEKAAMLRTRAMREKEEQREMRKYNYTLLRVRFPDGYILQGTFYARESVSVLYNFVREALRDDWLPFELLGPGGLKLTDENLAFNECGLVSEKNIVGTFQSILRLSESSAAQSWGSLSPFRAPSCSLSPHFKHKQSRNCLGSVEGSAESSGAQSSSRDWEWGNCAVMVREGMNRNPKAGAACRIHPCPAQFEQ</sequence>
<proteinExistence type="predicted"/>
<evidence type="ECO:0000313" key="10">
    <source>
        <dbReference type="Ensembl" id="ENSZLMP00000016233.1"/>
    </source>
</evidence>
<dbReference type="Pfam" id="PF00789">
    <property type="entry name" value="UBX"/>
    <property type="match status" value="1"/>
</dbReference>
<dbReference type="SMART" id="SM00166">
    <property type="entry name" value="UBX"/>
    <property type="match status" value="1"/>
</dbReference>
<evidence type="ECO:0000256" key="1">
    <source>
        <dbReference type="ARBA" id="ARBA00004170"/>
    </source>
</evidence>
<feature type="region of interest" description="Disordered" evidence="8">
    <location>
        <begin position="1"/>
        <end position="29"/>
    </location>
</feature>
<dbReference type="Gene3D" id="3.10.20.90">
    <property type="entry name" value="Phosphatidylinositol 3-kinase Catalytic Subunit, Chain A, domain 1"/>
    <property type="match status" value="1"/>
</dbReference>
<dbReference type="Ensembl" id="ENSZLMT00000016681.1">
    <property type="protein sequence ID" value="ENSZLMP00000016233.1"/>
    <property type="gene ID" value="ENSZLMG00000011291.1"/>
</dbReference>
<feature type="compositionally biased region" description="Acidic residues" evidence="8">
    <location>
        <begin position="14"/>
        <end position="25"/>
    </location>
</feature>
<evidence type="ECO:0000256" key="6">
    <source>
        <dbReference type="ARBA" id="ARBA00070523"/>
    </source>
</evidence>
<dbReference type="GO" id="GO:0006950">
    <property type="term" value="P:response to stress"/>
    <property type="evidence" value="ECO:0007669"/>
    <property type="project" value="UniProtKB-ARBA"/>
</dbReference>
<dbReference type="InterPro" id="IPR001012">
    <property type="entry name" value="UBX_dom"/>
</dbReference>
<name>A0A8D2PS58_ZOSLA</name>
<dbReference type="CDD" id="cd16119">
    <property type="entry name" value="UBX_UBXN6"/>
    <property type="match status" value="1"/>
</dbReference>
<dbReference type="AlphaFoldDB" id="A0A8D2PS58"/>
<dbReference type="SMART" id="SM00580">
    <property type="entry name" value="PUG"/>
    <property type="match status" value="1"/>
</dbReference>
<evidence type="ECO:0000256" key="4">
    <source>
        <dbReference type="ARBA" id="ARBA00059509"/>
    </source>
</evidence>
<dbReference type="SUPFAM" id="SSF54236">
    <property type="entry name" value="Ubiquitin-like"/>
    <property type="match status" value="1"/>
</dbReference>
<dbReference type="PANTHER" id="PTHR23153:SF38">
    <property type="entry name" value="UBX DOMAIN-CONTAINING PROTEIN 6"/>
    <property type="match status" value="1"/>
</dbReference>
<reference evidence="10" key="2">
    <citation type="submission" date="2025-09" db="UniProtKB">
        <authorList>
            <consortium name="Ensembl"/>
        </authorList>
    </citation>
    <scope>IDENTIFICATION</scope>
</reference>
<dbReference type="GO" id="GO:0016020">
    <property type="term" value="C:membrane"/>
    <property type="evidence" value="ECO:0007669"/>
    <property type="project" value="UniProtKB-SubCell"/>
</dbReference>
<keyword evidence="2" id="KW-0833">Ubl conjugation pathway</keyword>
<dbReference type="InterPro" id="IPR036339">
    <property type="entry name" value="PUB-like_dom_sf"/>
</dbReference>
<dbReference type="SUPFAM" id="SSF143503">
    <property type="entry name" value="PUG domain-like"/>
    <property type="match status" value="1"/>
</dbReference>
<evidence type="ECO:0000256" key="5">
    <source>
        <dbReference type="ARBA" id="ARBA00065525"/>
    </source>
</evidence>
<organism evidence="10 11">
    <name type="scientific">Zosterops lateralis melanops</name>
    <dbReference type="NCBI Taxonomy" id="1220523"/>
    <lineage>
        <taxon>Eukaryota</taxon>
        <taxon>Metazoa</taxon>
        <taxon>Chordata</taxon>
        <taxon>Craniata</taxon>
        <taxon>Vertebrata</taxon>
        <taxon>Euteleostomi</taxon>
        <taxon>Archelosauria</taxon>
        <taxon>Archosauria</taxon>
        <taxon>Dinosauria</taxon>
        <taxon>Saurischia</taxon>
        <taxon>Theropoda</taxon>
        <taxon>Coelurosauria</taxon>
        <taxon>Aves</taxon>
        <taxon>Neognathae</taxon>
        <taxon>Neoaves</taxon>
        <taxon>Telluraves</taxon>
        <taxon>Australaves</taxon>
        <taxon>Passeriformes</taxon>
        <taxon>Sylvioidea</taxon>
        <taxon>Zosteropidae</taxon>
        <taxon>Zosterops</taxon>
    </lineage>
</organism>
<dbReference type="CDD" id="cd10460">
    <property type="entry name" value="PUB_UBXD1"/>
    <property type="match status" value="1"/>
</dbReference>
<feature type="domain" description="UBX" evidence="9">
    <location>
        <begin position="245"/>
        <end position="292"/>
    </location>
</feature>
<comment type="subcellular location">
    <subcellularLocation>
        <location evidence="1">Membrane</location>
        <topology evidence="1">Peripheral membrane protein</topology>
    </subcellularLocation>
</comment>